<gene>
    <name evidence="2" type="ORF">A2024_09110</name>
</gene>
<dbReference type="AlphaFoldDB" id="A0A1F5R7S0"/>
<organism evidence="2 3">
    <name type="scientific">Candidatus Edwardsbacteria bacterium GWF2_54_11</name>
    <dbReference type="NCBI Taxonomy" id="1817851"/>
    <lineage>
        <taxon>Bacteria</taxon>
        <taxon>Candidatus Edwardsiibacteriota</taxon>
    </lineage>
</organism>
<dbReference type="Proteomes" id="UP000177230">
    <property type="component" value="Unassembled WGS sequence"/>
</dbReference>
<dbReference type="InterPro" id="IPR046913">
    <property type="entry name" value="ABC-3C_CTD7"/>
</dbReference>
<accession>A0A1F5R7S0</accession>
<protein>
    <recommendedName>
        <fullName evidence="1">ABC-three component systems C-terminal domain-containing protein</fullName>
    </recommendedName>
</protein>
<reference evidence="2 3" key="1">
    <citation type="journal article" date="2016" name="Nat. Commun.">
        <title>Thousands of microbial genomes shed light on interconnected biogeochemical processes in an aquifer system.</title>
        <authorList>
            <person name="Anantharaman K."/>
            <person name="Brown C.T."/>
            <person name="Hug L.A."/>
            <person name="Sharon I."/>
            <person name="Castelle C.J."/>
            <person name="Probst A.J."/>
            <person name="Thomas B.C."/>
            <person name="Singh A."/>
            <person name="Wilkins M.J."/>
            <person name="Karaoz U."/>
            <person name="Brodie E.L."/>
            <person name="Williams K.H."/>
            <person name="Hubbard S.S."/>
            <person name="Banfield J.F."/>
        </authorList>
    </citation>
    <scope>NUCLEOTIDE SEQUENCE [LARGE SCALE GENOMIC DNA]</scope>
</reference>
<dbReference type="EMBL" id="MFFM01000038">
    <property type="protein sequence ID" value="OGF10497.1"/>
    <property type="molecule type" value="Genomic_DNA"/>
</dbReference>
<sequence>MGYSLQQTLFVSLLLQSRKESIVSLEVFEDIGVETPGEGKLAVQSKSTSNGNPVSDRSIDFWKTFHNWLTAVEKGELDPDNTLFKIYVSKKVTGPIAESFSNAKTIAQAKEALISAQTELWGKAPAFEKRSSVALGISAFVEHIFNDDKDLISKIICSFELETGSGSPQSDLRDIFSKLLCPDEIIEDLNKYALGWVKDKIDRAIENNEAAIIKVSEFRTTLVSFIGKRSSKSILSSFARDPDPTEINAERLKKYVRQLEFIESPDDQKIRAIIDFLKASSARTEWSEKGLVFEESFNEFEDNLIRTWKNLRTKTFLNQNNASPSAKGQILYSECSLHRAHLQAMETPSHFIPGSYNALADIEKVGWHPDYLQLLKNDMIDPSENDTSTK</sequence>
<name>A0A1F5R7S0_9BACT</name>
<comment type="caution">
    <text evidence="2">The sequence shown here is derived from an EMBL/GenBank/DDBJ whole genome shotgun (WGS) entry which is preliminary data.</text>
</comment>
<feature type="domain" description="ABC-three component systems C-terminal" evidence="1">
    <location>
        <begin position="255"/>
        <end position="375"/>
    </location>
</feature>
<evidence type="ECO:0000313" key="2">
    <source>
        <dbReference type="EMBL" id="OGF10497.1"/>
    </source>
</evidence>
<evidence type="ECO:0000313" key="3">
    <source>
        <dbReference type="Proteomes" id="UP000177230"/>
    </source>
</evidence>
<dbReference type="Pfam" id="PF20283">
    <property type="entry name" value="CTD7"/>
    <property type="match status" value="1"/>
</dbReference>
<evidence type="ECO:0000259" key="1">
    <source>
        <dbReference type="Pfam" id="PF20283"/>
    </source>
</evidence>
<proteinExistence type="predicted"/>